<accession>A0A3N4NGC3</accession>
<evidence type="ECO:0000256" key="1">
    <source>
        <dbReference type="SAM" id="SignalP"/>
    </source>
</evidence>
<gene>
    <name evidence="3" type="ORF">EGM88_12035</name>
</gene>
<dbReference type="InterPro" id="IPR011250">
    <property type="entry name" value="OMP/PagP_B-barrel"/>
</dbReference>
<evidence type="ECO:0000259" key="2">
    <source>
        <dbReference type="Pfam" id="PF13568"/>
    </source>
</evidence>
<keyword evidence="4" id="KW-1185">Reference proteome</keyword>
<proteinExistence type="predicted"/>
<dbReference type="RefSeq" id="WP_123898546.1">
    <property type="nucleotide sequence ID" value="NZ_RPFJ01000017.1"/>
</dbReference>
<protein>
    <submittedName>
        <fullName evidence="3">PorT family protein</fullName>
    </submittedName>
</protein>
<name>A0A3N4NGC3_9FLAO</name>
<dbReference type="EMBL" id="RPFJ01000017">
    <property type="protein sequence ID" value="RPD94465.1"/>
    <property type="molecule type" value="Genomic_DNA"/>
</dbReference>
<feature type="domain" description="Outer membrane protein beta-barrel" evidence="2">
    <location>
        <begin position="19"/>
        <end position="179"/>
    </location>
</feature>
<dbReference type="AlphaFoldDB" id="A0A3N4NGC3"/>
<feature type="signal peptide" evidence="1">
    <location>
        <begin position="1"/>
        <end position="20"/>
    </location>
</feature>
<dbReference type="InterPro" id="IPR025665">
    <property type="entry name" value="Beta-barrel_OMP_2"/>
</dbReference>
<reference evidence="3 4" key="1">
    <citation type="submission" date="2018-11" db="EMBL/GenBank/DDBJ databases">
        <title>Aureibaculum marinum gen. nov., sp. nov., a member of the family Flavobacteriaceae isolated from the Bohai Sea.</title>
        <authorList>
            <person name="Ji X."/>
        </authorList>
    </citation>
    <scope>NUCLEOTIDE SEQUENCE [LARGE SCALE GENOMIC DNA]</scope>
    <source>
        <strain evidence="3 4">BH-SD17</strain>
    </source>
</reference>
<evidence type="ECO:0000313" key="4">
    <source>
        <dbReference type="Proteomes" id="UP000270856"/>
    </source>
</evidence>
<organism evidence="3 4">
    <name type="scientific">Aureibaculum marinum</name>
    <dbReference type="NCBI Taxonomy" id="2487930"/>
    <lineage>
        <taxon>Bacteria</taxon>
        <taxon>Pseudomonadati</taxon>
        <taxon>Bacteroidota</taxon>
        <taxon>Flavobacteriia</taxon>
        <taxon>Flavobacteriales</taxon>
        <taxon>Flavobacteriaceae</taxon>
        <taxon>Aureibaculum</taxon>
    </lineage>
</organism>
<comment type="caution">
    <text evidence="3">The sequence shown here is derived from an EMBL/GenBank/DDBJ whole genome shotgun (WGS) entry which is preliminary data.</text>
</comment>
<dbReference type="Proteomes" id="UP000270856">
    <property type="component" value="Unassembled WGS sequence"/>
</dbReference>
<dbReference type="SUPFAM" id="SSF56925">
    <property type="entry name" value="OMPA-like"/>
    <property type="match status" value="1"/>
</dbReference>
<dbReference type="OrthoDB" id="1431594at2"/>
<sequence length="212" mass="23610">MKKLVLTALTLTLTTSFLFAQVDIGLKGGVNYNFGGDFKEIFSEIGDNASNIVSTGADNRAGFHLGLWTRFHFAGLYLRPEVIYTELNNSYDNQAPIANVNTKFKTKKLDIPILLGTKLIGPVHIFGGPSIQYLIKSDFSQDEINNIETDDFSVGLQIGTGIELGRLGLDVRWEKGFSNDIDGKLGNTNINVDNRPNQVIFSLAYRFNDRRR</sequence>
<feature type="chain" id="PRO_5018109346" evidence="1">
    <location>
        <begin position="21"/>
        <end position="212"/>
    </location>
</feature>
<keyword evidence="1" id="KW-0732">Signal</keyword>
<dbReference type="Pfam" id="PF13568">
    <property type="entry name" value="OMP_b-brl_2"/>
    <property type="match status" value="1"/>
</dbReference>
<evidence type="ECO:0000313" key="3">
    <source>
        <dbReference type="EMBL" id="RPD94465.1"/>
    </source>
</evidence>